<keyword evidence="3" id="KW-1185">Reference proteome</keyword>
<feature type="region of interest" description="Disordered" evidence="1">
    <location>
        <begin position="17"/>
        <end position="49"/>
    </location>
</feature>
<reference evidence="2 3" key="1">
    <citation type="submission" date="2022-03" db="EMBL/GenBank/DDBJ databases">
        <authorList>
            <person name="Macdonald S."/>
            <person name="Ahmed S."/>
            <person name="Newling K."/>
        </authorList>
    </citation>
    <scope>NUCLEOTIDE SEQUENCE [LARGE SCALE GENOMIC DNA]</scope>
</reference>
<dbReference type="AlphaFoldDB" id="A0ABC8JLH4"/>
<evidence type="ECO:0000313" key="2">
    <source>
        <dbReference type="EMBL" id="CAH8333001.1"/>
    </source>
</evidence>
<accession>A0ABC8JLH4</accession>
<feature type="compositionally biased region" description="Low complexity" evidence="1">
    <location>
        <begin position="36"/>
        <end position="45"/>
    </location>
</feature>
<name>A0ABC8JLH4_ERUVS</name>
<dbReference type="PANTHER" id="PTHR35133">
    <property type="entry name" value="PROTEIN EFFECTOR OF TRANSCRIPTION 2-RELATED"/>
    <property type="match status" value="1"/>
</dbReference>
<dbReference type="PANTHER" id="PTHR35133:SF4">
    <property type="entry name" value="PROTEIN EFFECTOR OF TRANSCRIPTION 1"/>
    <property type="match status" value="1"/>
</dbReference>
<dbReference type="Proteomes" id="UP001642260">
    <property type="component" value="Unassembled WGS sequence"/>
</dbReference>
<protein>
    <submittedName>
        <fullName evidence="2">Uncharacterized protein</fullName>
    </submittedName>
</protein>
<dbReference type="InterPro" id="IPR038909">
    <property type="entry name" value="Effector_transcript"/>
</dbReference>
<organism evidence="2 3">
    <name type="scientific">Eruca vesicaria subsp. sativa</name>
    <name type="common">Garden rocket</name>
    <name type="synonym">Eruca sativa</name>
    <dbReference type="NCBI Taxonomy" id="29727"/>
    <lineage>
        <taxon>Eukaryota</taxon>
        <taxon>Viridiplantae</taxon>
        <taxon>Streptophyta</taxon>
        <taxon>Embryophyta</taxon>
        <taxon>Tracheophyta</taxon>
        <taxon>Spermatophyta</taxon>
        <taxon>Magnoliopsida</taxon>
        <taxon>eudicotyledons</taxon>
        <taxon>Gunneridae</taxon>
        <taxon>Pentapetalae</taxon>
        <taxon>rosids</taxon>
        <taxon>malvids</taxon>
        <taxon>Brassicales</taxon>
        <taxon>Brassicaceae</taxon>
        <taxon>Brassiceae</taxon>
        <taxon>Eruca</taxon>
    </lineage>
</organism>
<evidence type="ECO:0000256" key="1">
    <source>
        <dbReference type="SAM" id="MobiDB-lite"/>
    </source>
</evidence>
<sequence>MEREICKLQKTLEDGNCQPEASASAATKVDTKAKENNNNNVPVVDVDGDDVVDGSDSATVCGVLQEDGTTCTTAPVIGRKRCTEHKGQRISCLPPAKTYRVKFLLREKNVERPRRYVE</sequence>
<gene>
    <name evidence="2" type="ORF">ERUC_LOCUS12756</name>
</gene>
<dbReference type="EMBL" id="CAKOAT010120710">
    <property type="protein sequence ID" value="CAH8333001.1"/>
    <property type="molecule type" value="Genomic_DNA"/>
</dbReference>
<proteinExistence type="predicted"/>
<comment type="caution">
    <text evidence="2">The sequence shown here is derived from an EMBL/GenBank/DDBJ whole genome shotgun (WGS) entry which is preliminary data.</text>
</comment>
<evidence type="ECO:0000313" key="3">
    <source>
        <dbReference type="Proteomes" id="UP001642260"/>
    </source>
</evidence>